<proteinExistence type="predicted"/>
<protein>
    <submittedName>
        <fullName evidence="1">Uncharacterized protein</fullName>
    </submittedName>
</protein>
<evidence type="ECO:0000313" key="2">
    <source>
        <dbReference type="Proteomes" id="UP000221881"/>
    </source>
</evidence>
<dbReference type="EMBL" id="KX756439">
    <property type="protein sequence ID" value="AOZ64475.1"/>
    <property type="molecule type" value="Genomic_DNA"/>
</dbReference>
<organism evidence="1 2">
    <name type="scientific">Mycobacterium phage PhancyPhin</name>
    <dbReference type="NCBI Taxonomy" id="1897438"/>
    <lineage>
        <taxon>Viruses</taxon>
        <taxon>Duplodnaviria</taxon>
        <taxon>Heunggongvirae</taxon>
        <taxon>Uroviricota</taxon>
        <taxon>Caudoviricetes</taxon>
        <taxon>Nclasvirinae</taxon>
        <taxon>Charlievirus</taxon>
        <taxon>Charlievirus redi</taxon>
    </lineage>
</organism>
<sequence>MMRRYKGRHRVAEGRPSVYAIRWRLFREDWTRAAVPNGGEAR</sequence>
<name>A0A1I9SC98_9CAUD</name>
<dbReference type="Proteomes" id="UP000221881">
    <property type="component" value="Segment"/>
</dbReference>
<gene>
    <name evidence="1" type="ORF">SEA_PHANCYPHIN_47</name>
</gene>
<evidence type="ECO:0000313" key="1">
    <source>
        <dbReference type="EMBL" id="AOZ64475.1"/>
    </source>
</evidence>
<accession>A0A1I9SC98</accession>
<reference evidence="2" key="1">
    <citation type="submission" date="2016-08" db="EMBL/GenBank/DDBJ databases">
        <authorList>
            <person name="Ahmed F."/>
            <person name="Bandayrel A."/>
            <person name="Anderson R."/>
            <person name="Medellin R."/>
            <person name="Mendez A."/>
            <person name="Mendoza F."/>
            <person name="Morales A."/>
            <person name="Perez T."/>
            <person name="Ramos J."/>
            <person name="Vu K."/>
            <person name="Sadana R."/>
            <person name="Saha S."/>
            <person name="Butela K.A."/>
            <person name="Garlena R.A."/>
            <person name="Russell D.A."/>
            <person name="Pope W.H."/>
            <person name="Jacobs-Sera D."/>
            <person name="Hendrix R.W."/>
            <person name="Hatfull G.F."/>
        </authorList>
    </citation>
    <scope>NUCLEOTIDE SEQUENCE [LARGE SCALE GENOMIC DNA]</scope>
</reference>